<dbReference type="EMBL" id="JBBWWR010000006">
    <property type="protein sequence ID" value="KAK8965561.1"/>
    <property type="molecule type" value="Genomic_DNA"/>
</dbReference>
<organism evidence="1 2">
    <name type="scientific">Platanthera guangdongensis</name>
    <dbReference type="NCBI Taxonomy" id="2320717"/>
    <lineage>
        <taxon>Eukaryota</taxon>
        <taxon>Viridiplantae</taxon>
        <taxon>Streptophyta</taxon>
        <taxon>Embryophyta</taxon>
        <taxon>Tracheophyta</taxon>
        <taxon>Spermatophyta</taxon>
        <taxon>Magnoliopsida</taxon>
        <taxon>Liliopsida</taxon>
        <taxon>Asparagales</taxon>
        <taxon>Orchidaceae</taxon>
        <taxon>Orchidoideae</taxon>
        <taxon>Orchideae</taxon>
        <taxon>Orchidinae</taxon>
        <taxon>Platanthera</taxon>
    </lineage>
</organism>
<name>A0ABR2MNI9_9ASPA</name>
<evidence type="ECO:0000313" key="2">
    <source>
        <dbReference type="Proteomes" id="UP001412067"/>
    </source>
</evidence>
<reference evidence="1 2" key="1">
    <citation type="journal article" date="2022" name="Nat. Plants">
        <title>Genomes of leafy and leafless Platanthera orchids illuminate the evolution of mycoheterotrophy.</title>
        <authorList>
            <person name="Li M.H."/>
            <person name="Liu K.W."/>
            <person name="Li Z."/>
            <person name="Lu H.C."/>
            <person name="Ye Q.L."/>
            <person name="Zhang D."/>
            <person name="Wang J.Y."/>
            <person name="Li Y.F."/>
            <person name="Zhong Z.M."/>
            <person name="Liu X."/>
            <person name="Yu X."/>
            <person name="Liu D.K."/>
            <person name="Tu X.D."/>
            <person name="Liu B."/>
            <person name="Hao Y."/>
            <person name="Liao X.Y."/>
            <person name="Jiang Y.T."/>
            <person name="Sun W.H."/>
            <person name="Chen J."/>
            <person name="Chen Y.Q."/>
            <person name="Ai Y."/>
            <person name="Zhai J.W."/>
            <person name="Wu S.S."/>
            <person name="Zhou Z."/>
            <person name="Hsiao Y.Y."/>
            <person name="Wu W.L."/>
            <person name="Chen Y.Y."/>
            <person name="Lin Y.F."/>
            <person name="Hsu J.L."/>
            <person name="Li C.Y."/>
            <person name="Wang Z.W."/>
            <person name="Zhao X."/>
            <person name="Zhong W.Y."/>
            <person name="Ma X.K."/>
            <person name="Ma L."/>
            <person name="Huang J."/>
            <person name="Chen G.Z."/>
            <person name="Huang M.Z."/>
            <person name="Huang L."/>
            <person name="Peng D.H."/>
            <person name="Luo Y.B."/>
            <person name="Zou S.Q."/>
            <person name="Chen S.P."/>
            <person name="Lan S."/>
            <person name="Tsai W.C."/>
            <person name="Van de Peer Y."/>
            <person name="Liu Z.J."/>
        </authorList>
    </citation>
    <scope>NUCLEOTIDE SEQUENCE [LARGE SCALE GENOMIC DNA]</scope>
    <source>
        <strain evidence="1">Lor288</strain>
    </source>
</reference>
<evidence type="ECO:0000313" key="1">
    <source>
        <dbReference type="EMBL" id="KAK8965561.1"/>
    </source>
</evidence>
<gene>
    <name evidence="1" type="ORF">KSP40_PGU021565</name>
</gene>
<proteinExistence type="predicted"/>
<accession>A0ABR2MNI9</accession>
<comment type="caution">
    <text evidence="1">The sequence shown here is derived from an EMBL/GenBank/DDBJ whole genome shotgun (WGS) entry which is preliminary data.</text>
</comment>
<keyword evidence="2" id="KW-1185">Reference proteome</keyword>
<dbReference type="Proteomes" id="UP001412067">
    <property type="component" value="Unassembled WGS sequence"/>
</dbReference>
<sequence>MDFCCSFLSLLLSSNMQLLNYRLLGIKLSESPPHHAYVEAVLSKVMLDIFLSSILDGILKRAKDKKANETELDALQPIVMKLLQNFSSIENAFASDMLQPSALQRVYSSMVRMSHSWPDSV</sequence>
<protein>
    <submittedName>
        <fullName evidence="1">Uncharacterized protein</fullName>
    </submittedName>
</protein>